<organism evidence="3 4">
    <name type="scientific">Naganishia liquefaciens</name>
    <dbReference type="NCBI Taxonomy" id="104408"/>
    <lineage>
        <taxon>Eukaryota</taxon>
        <taxon>Fungi</taxon>
        <taxon>Dikarya</taxon>
        <taxon>Basidiomycota</taxon>
        <taxon>Agaricomycotina</taxon>
        <taxon>Tremellomycetes</taxon>
        <taxon>Filobasidiales</taxon>
        <taxon>Filobasidiaceae</taxon>
        <taxon>Naganishia</taxon>
    </lineage>
</organism>
<feature type="chain" id="PRO_5034603817" description="Amidase domain-containing protein" evidence="1">
    <location>
        <begin position="41"/>
        <end position="679"/>
    </location>
</feature>
<dbReference type="PANTHER" id="PTHR42678">
    <property type="entry name" value="AMIDASE"/>
    <property type="match status" value="1"/>
</dbReference>
<evidence type="ECO:0000313" key="4">
    <source>
        <dbReference type="Proteomes" id="UP000620104"/>
    </source>
</evidence>
<proteinExistence type="predicted"/>
<dbReference type="InterPro" id="IPR036928">
    <property type="entry name" value="AS_sf"/>
</dbReference>
<dbReference type="Pfam" id="PF01425">
    <property type="entry name" value="Amidase"/>
    <property type="match status" value="1"/>
</dbReference>
<reference evidence="3" key="1">
    <citation type="submission" date="2020-07" db="EMBL/GenBank/DDBJ databases">
        <title>Draft Genome Sequence of a Deep-Sea Yeast, Naganishia (Cryptococcus) liquefaciens strain N6.</title>
        <authorList>
            <person name="Han Y.W."/>
            <person name="Kajitani R."/>
            <person name="Morimoto H."/>
            <person name="Parhat M."/>
            <person name="Tsubouchi H."/>
            <person name="Bakenova O."/>
            <person name="Ogata M."/>
            <person name="Argunhan B."/>
            <person name="Aoki R."/>
            <person name="Kajiwara S."/>
            <person name="Itoh T."/>
            <person name="Iwasaki H."/>
        </authorList>
    </citation>
    <scope>NUCLEOTIDE SEQUENCE</scope>
    <source>
        <strain evidence="3">N6</strain>
    </source>
</reference>
<dbReference type="EMBL" id="BLZA01000023">
    <property type="protein sequence ID" value="GHJ87605.1"/>
    <property type="molecule type" value="Genomic_DNA"/>
</dbReference>
<dbReference type="PANTHER" id="PTHR42678:SF34">
    <property type="entry name" value="OS04G0183300 PROTEIN"/>
    <property type="match status" value="1"/>
</dbReference>
<keyword evidence="4" id="KW-1185">Reference proteome</keyword>
<evidence type="ECO:0000313" key="3">
    <source>
        <dbReference type="EMBL" id="GHJ87605.1"/>
    </source>
</evidence>
<dbReference type="Proteomes" id="UP000620104">
    <property type="component" value="Unassembled WGS sequence"/>
</dbReference>
<evidence type="ECO:0000259" key="2">
    <source>
        <dbReference type="Pfam" id="PF01425"/>
    </source>
</evidence>
<dbReference type="AlphaFoldDB" id="A0A8H3TUR9"/>
<sequence length="679" mass="73823">MSPIRHQQPSTPFAMTTSSRGAWILSLFSGFLLLLSPVTASPAGGSTVAKQFNLNVNGKDVSECWYNCHMYVTQALPAPWMSDLHNSPQNLQANCEYPEYLQAMGMCLVSQCTNSWDVQYAREFGAVICKKAGVKTAIPIDPSYTATAGGFYATATWTMDMPVLASSAQQRSMFRMRTAVLAVLGGALQEHLSAGGLTSVRLVHEYLQRIEDDNEKGLELHAVVELESRAKLRATAQHFDSLRENGPLARSPPLGQGLEEYGNRIGWVYFEASTKAPYEEKVRLTYSHLLRAGPQAKTINKLRAGGAIILGKTYLPGYRSDGGDQQDSSCRPCKSAYGEHHSASFGGAVAVSVGFAAAAIAGNSTAAVIIPAARNACFAIRPTPGLGPFHETRDSGPVAKSAHDLAILLTALAATDPTDPTDPWHRYFVAPTSMVGQPVPNGKEKVEISENPKYTGTPFANFGGKRLGILPKGIFAAESWGDLIINGSVERVFDDFDRAILRIKELGAEIHDIIDTSSLTTMKGTENFERWTEHKLMKIASRTTPRSIEGARLKHLFRKLHKGQTREMPIGDTDIAKFLNKEPNLEHTPADGCEWRCDSRTILSGLVEHLLEKPGLEVMLEKHGLHALVAPANYAITRWAALDGCPIATAPLGTDDKGNPHGICFIGRRMSESTLIALL</sequence>
<name>A0A8H3TUR9_9TREE</name>
<dbReference type="SUPFAM" id="SSF75304">
    <property type="entry name" value="Amidase signature (AS) enzymes"/>
    <property type="match status" value="1"/>
</dbReference>
<dbReference type="Gene3D" id="3.90.1300.10">
    <property type="entry name" value="Amidase signature (AS) domain"/>
    <property type="match status" value="1"/>
</dbReference>
<comment type="caution">
    <text evidence="3">The sequence shown here is derived from an EMBL/GenBank/DDBJ whole genome shotgun (WGS) entry which is preliminary data.</text>
</comment>
<feature type="domain" description="Amidase" evidence="2">
    <location>
        <begin position="296"/>
        <end position="423"/>
    </location>
</feature>
<dbReference type="InterPro" id="IPR023631">
    <property type="entry name" value="Amidase_dom"/>
</dbReference>
<gene>
    <name evidence="3" type="ORF">NliqN6_4007</name>
</gene>
<keyword evidence="1" id="KW-0732">Signal</keyword>
<feature type="signal peptide" evidence="1">
    <location>
        <begin position="1"/>
        <end position="40"/>
    </location>
</feature>
<dbReference type="OrthoDB" id="2589922at2759"/>
<protein>
    <recommendedName>
        <fullName evidence="2">Amidase domain-containing protein</fullName>
    </recommendedName>
</protein>
<evidence type="ECO:0000256" key="1">
    <source>
        <dbReference type="SAM" id="SignalP"/>
    </source>
</evidence>
<accession>A0A8H3TUR9</accession>